<proteinExistence type="predicted"/>
<organism evidence="1 2">
    <name type="scientific">Kwoniella dendrophila CBS 6074</name>
    <dbReference type="NCBI Taxonomy" id="1295534"/>
    <lineage>
        <taxon>Eukaryota</taxon>
        <taxon>Fungi</taxon>
        <taxon>Dikarya</taxon>
        <taxon>Basidiomycota</taxon>
        <taxon>Agaricomycotina</taxon>
        <taxon>Tremellomycetes</taxon>
        <taxon>Tremellales</taxon>
        <taxon>Cryptococcaceae</taxon>
        <taxon>Kwoniella</taxon>
    </lineage>
</organism>
<dbReference type="EMBL" id="CP144105">
    <property type="protein sequence ID" value="WWC91240.1"/>
    <property type="molecule type" value="Genomic_DNA"/>
</dbReference>
<reference evidence="1 2" key="1">
    <citation type="submission" date="2024-01" db="EMBL/GenBank/DDBJ databases">
        <title>Comparative genomics of Cryptococcus and Kwoniella reveals pathogenesis evolution and contrasting modes of karyotype evolution via chromosome fusion or intercentromeric recombination.</title>
        <authorList>
            <person name="Coelho M.A."/>
            <person name="David-Palma M."/>
            <person name="Shea T."/>
            <person name="Bowers K."/>
            <person name="McGinley-Smith S."/>
            <person name="Mohammad A.W."/>
            <person name="Gnirke A."/>
            <person name="Yurkov A.M."/>
            <person name="Nowrousian M."/>
            <person name="Sun S."/>
            <person name="Cuomo C.A."/>
            <person name="Heitman J."/>
        </authorList>
    </citation>
    <scope>NUCLEOTIDE SEQUENCE [LARGE SCALE GENOMIC DNA]</scope>
    <source>
        <strain evidence="1 2">CBS 6074</strain>
    </source>
</reference>
<sequence>MSEVSSLLTPVPSRDGCFYPSISYTAVTKERSYNGSILVQSEIEDKSEEIRRERKPEAYEDSELPVMLLYTFTTERTTAADMTEPTSSSDSRVFRVEPGKYYCVYRPTCHPNKTLESTPTEHIRFAMAFKKFLDEETEHRGSVPRFDKSRIRSIDYAEGSSCAEFIKNYHSSYYSTYKLACINWLKEYIEKNDFQDRIDWRAVDTQEEFEQALPVDSLNEEHHPIDMEEYHKELEDTFSHYVLGDIGVPQPATVSIDGEEFLIPVDFDEDR</sequence>
<name>A0AAX4K0S5_9TREE</name>
<dbReference type="RefSeq" id="XP_066078002.1">
    <property type="nucleotide sequence ID" value="XM_066221905.1"/>
</dbReference>
<gene>
    <name evidence="1" type="ORF">L201_006182</name>
</gene>
<accession>A0AAX4K0S5</accession>
<dbReference type="Proteomes" id="UP001355207">
    <property type="component" value="Chromosome 8"/>
</dbReference>
<evidence type="ECO:0000313" key="1">
    <source>
        <dbReference type="EMBL" id="WWC91240.1"/>
    </source>
</evidence>
<keyword evidence="2" id="KW-1185">Reference proteome</keyword>
<protein>
    <submittedName>
        <fullName evidence="1">Uncharacterized protein</fullName>
    </submittedName>
</protein>
<evidence type="ECO:0000313" key="2">
    <source>
        <dbReference type="Proteomes" id="UP001355207"/>
    </source>
</evidence>
<dbReference type="GeneID" id="91096851"/>
<dbReference type="AlphaFoldDB" id="A0AAX4K0S5"/>